<keyword evidence="9" id="KW-0472">Membrane</keyword>
<comment type="subcellular location">
    <subcellularLocation>
        <location evidence="1">Nucleus</location>
    </subcellularLocation>
</comment>
<dbReference type="FunFam" id="3.40.50.10190:FF:000006">
    <property type="entry name" value="Breast cancer type 1 susceptibility protein homolog"/>
    <property type="match status" value="1"/>
</dbReference>
<dbReference type="OrthoDB" id="6105938at2759"/>
<dbReference type="GO" id="GO:0045944">
    <property type="term" value="P:positive regulation of transcription by RNA polymerase II"/>
    <property type="evidence" value="ECO:0007669"/>
    <property type="project" value="TreeGrafter"/>
</dbReference>
<comment type="caution">
    <text evidence="11">The sequence shown here is derived from an EMBL/GenBank/DDBJ whole genome shotgun (WGS) entry which is preliminary data.</text>
</comment>
<dbReference type="GO" id="GO:0008270">
    <property type="term" value="F:zinc ion binding"/>
    <property type="evidence" value="ECO:0007669"/>
    <property type="project" value="UniProtKB-KW"/>
</dbReference>
<gene>
    <name evidence="11" type="ORF">ASZ78_014090</name>
</gene>
<dbReference type="PANTHER" id="PTHR13763">
    <property type="entry name" value="BREAST CANCER TYPE 1 SUSCEPTIBILITY PROTEIN BRCA1"/>
    <property type="match status" value="1"/>
</dbReference>
<sequence>MYKDHKNLLVSFINTVLFKCVLLVVDFLTSFQLMVQKFARKTQSTFSNHITDGTTHVIMKTDWFVLVCSADKELVCERTLKYFLGIAGRKWVVSYQYHKNLLVSFINTVLFKCVLLVVDFLTSFQLMVQKFARKTQSTFSNHITDGTTHVIMKTDKELVCERTLKYFLGIAGRKWVVSYQWIIQSLKEGRILEEVLLFIYLFYLESSVKLFVYVLFQENFEVKGDVINGRNHQGPKRARQSLTEKIFKDFEICCYGPFTDMTTGHLEWIVELCGASVVKQLHLFTHKVNSTAVVVVQPDAWMEGTSYEAIQRKNNVAVVTREWVLDSVACFECQELDAYLVS</sequence>
<evidence type="ECO:0000256" key="4">
    <source>
        <dbReference type="ARBA" id="ARBA00022763"/>
    </source>
</evidence>
<dbReference type="FunFam" id="3.40.50.10190:FF:000025">
    <property type="entry name" value="Breast cancer type 1 susceptibility protein homolog"/>
    <property type="match status" value="1"/>
</dbReference>
<dbReference type="Proteomes" id="UP000198323">
    <property type="component" value="Unassembled WGS sequence"/>
</dbReference>
<dbReference type="Pfam" id="PF00533">
    <property type="entry name" value="BRCT"/>
    <property type="match status" value="3"/>
</dbReference>
<organism evidence="11 12">
    <name type="scientific">Callipepla squamata</name>
    <name type="common">Scaled quail</name>
    <dbReference type="NCBI Taxonomy" id="9009"/>
    <lineage>
        <taxon>Eukaryota</taxon>
        <taxon>Metazoa</taxon>
        <taxon>Chordata</taxon>
        <taxon>Craniata</taxon>
        <taxon>Vertebrata</taxon>
        <taxon>Euteleostomi</taxon>
        <taxon>Archelosauria</taxon>
        <taxon>Archosauria</taxon>
        <taxon>Dinosauria</taxon>
        <taxon>Saurischia</taxon>
        <taxon>Theropoda</taxon>
        <taxon>Coelurosauria</taxon>
        <taxon>Aves</taxon>
        <taxon>Neognathae</taxon>
        <taxon>Galloanserae</taxon>
        <taxon>Galliformes</taxon>
        <taxon>Odontophoridae</taxon>
        <taxon>Callipepla</taxon>
    </lineage>
</organism>
<keyword evidence="7" id="KW-0234">DNA repair</keyword>
<dbReference type="Gene3D" id="3.40.50.10190">
    <property type="entry name" value="BRCT domain"/>
    <property type="match status" value="3"/>
</dbReference>
<keyword evidence="9" id="KW-1133">Transmembrane helix</keyword>
<dbReference type="GO" id="GO:0031436">
    <property type="term" value="C:BRCA1-BARD1 complex"/>
    <property type="evidence" value="ECO:0007669"/>
    <property type="project" value="TreeGrafter"/>
</dbReference>
<reference evidence="11 12" key="1">
    <citation type="submission" date="2016-07" db="EMBL/GenBank/DDBJ databases">
        <title>Disparate Historic Effective Population Sizes Predicted by Modern Levels of Genome Diversity for the Scaled Quail (Callipepla squamata) and the Northern Bobwhite (Colinus virginianus): Inferences from First and Second Generation Draft Genome Assemblies for Sympatric New World Quail.</title>
        <authorList>
            <person name="Oldeschulte D.L."/>
            <person name="Halley Y.A."/>
            <person name="Bhattarai E.K."/>
            <person name="Brashear W.A."/>
            <person name="Hill J."/>
            <person name="Metz R.P."/>
            <person name="Johnson C.D."/>
            <person name="Rollins D."/>
            <person name="Peterson M.J."/>
            <person name="Bickhart D.M."/>
            <person name="Decker J.E."/>
            <person name="Seabury C.M."/>
        </authorList>
    </citation>
    <scope>NUCLEOTIDE SEQUENCE [LARGE SCALE GENOMIC DNA]</scope>
    <source>
        <strain evidence="11 12">Texas</strain>
        <tissue evidence="11">Leg muscle</tissue>
    </source>
</reference>
<dbReference type="GO" id="GO:0070531">
    <property type="term" value="C:BRCA1-A complex"/>
    <property type="evidence" value="ECO:0007669"/>
    <property type="project" value="TreeGrafter"/>
</dbReference>
<feature type="transmembrane region" description="Helical" evidence="9">
    <location>
        <begin position="101"/>
        <end position="124"/>
    </location>
</feature>
<keyword evidence="3" id="KW-0677">Repeat</keyword>
<dbReference type="InterPro" id="IPR031099">
    <property type="entry name" value="BRCA1-associated"/>
</dbReference>
<dbReference type="PROSITE" id="PS50172">
    <property type="entry name" value="BRCT"/>
    <property type="match status" value="2"/>
</dbReference>
<feature type="domain" description="BRCT" evidence="10">
    <location>
        <begin position="128"/>
        <end position="199"/>
    </location>
</feature>
<keyword evidence="6" id="KW-0862">Zinc</keyword>
<evidence type="ECO:0000256" key="8">
    <source>
        <dbReference type="ARBA" id="ARBA00023242"/>
    </source>
</evidence>
<keyword evidence="5" id="KW-0863">Zinc-finger</keyword>
<keyword evidence="2" id="KW-0479">Metal-binding</keyword>
<dbReference type="EMBL" id="MCFN01000771">
    <property type="protein sequence ID" value="OXB55296.1"/>
    <property type="molecule type" value="Genomic_DNA"/>
</dbReference>
<keyword evidence="9" id="KW-0812">Transmembrane</keyword>
<evidence type="ECO:0000256" key="7">
    <source>
        <dbReference type="ARBA" id="ARBA00023204"/>
    </source>
</evidence>
<dbReference type="CDD" id="cd17721">
    <property type="entry name" value="BRCT_BRCA1_rpt2"/>
    <property type="match status" value="1"/>
</dbReference>
<keyword evidence="12" id="KW-1185">Reference proteome</keyword>
<dbReference type="InterPro" id="IPR036420">
    <property type="entry name" value="BRCT_dom_sf"/>
</dbReference>
<dbReference type="SMART" id="SM00292">
    <property type="entry name" value="BRCT"/>
    <property type="match status" value="2"/>
</dbReference>
<dbReference type="GO" id="GO:0000724">
    <property type="term" value="P:double-strand break repair via homologous recombination"/>
    <property type="evidence" value="ECO:0007669"/>
    <property type="project" value="TreeGrafter"/>
</dbReference>
<dbReference type="GO" id="GO:0043009">
    <property type="term" value="P:chordate embryonic development"/>
    <property type="evidence" value="ECO:0007669"/>
    <property type="project" value="TreeGrafter"/>
</dbReference>
<dbReference type="SUPFAM" id="SSF52113">
    <property type="entry name" value="BRCT domain"/>
    <property type="match status" value="3"/>
</dbReference>
<evidence type="ECO:0000256" key="1">
    <source>
        <dbReference type="ARBA" id="ARBA00004123"/>
    </source>
</evidence>
<feature type="transmembrane region" description="Helical" evidence="9">
    <location>
        <begin position="12"/>
        <end position="35"/>
    </location>
</feature>
<evidence type="ECO:0000256" key="3">
    <source>
        <dbReference type="ARBA" id="ARBA00022737"/>
    </source>
</evidence>
<protein>
    <recommendedName>
        <fullName evidence="10">BRCT domain-containing protein</fullName>
    </recommendedName>
</protein>
<dbReference type="GO" id="GO:0004842">
    <property type="term" value="F:ubiquitin-protein transferase activity"/>
    <property type="evidence" value="ECO:0007669"/>
    <property type="project" value="TreeGrafter"/>
</dbReference>
<evidence type="ECO:0000313" key="12">
    <source>
        <dbReference type="Proteomes" id="UP000198323"/>
    </source>
</evidence>
<evidence type="ECO:0000256" key="6">
    <source>
        <dbReference type="ARBA" id="ARBA00022833"/>
    </source>
</evidence>
<keyword evidence="8" id="KW-0539">Nucleus</keyword>
<evidence type="ECO:0000256" key="2">
    <source>
        <dbReference type="ARBA" id="ARBA00022723"/>
    </source>
</evidence>
<dbReference type="GO" id="GO:0007095">
    <property type="term" value="P:mitotic G2 DNA damage checkpoint signaling"/>
    <property type="evidence" value="ECO:0007669"/>
    <property type="project" value="TreeGrafter"/>
</dbReference>
<accession>A0A226MJ00</accession>
<dbReference type="InterPro" id="IPR001357">
    <property type="entry name" value="BRCT_dom"/>
</dbReference>
<feature type="domain" description="BRCT" evidence="10">
    <location>
        <begin position="242"/>
        <end position="341"/>
    </location>
</feature>
<dbReference type="AlphaFoldDB" id="A0A226MJ00"/>
<evidence type="ECO:0000313" key="11">
    <source>
        <dbReference type="EMBL" id="OXB55296.1"/>
    </source>
</evidence>
<evidence type="ECO:0000259" key="10">
    <source>
        <dbReference type="PROSITE" id="PS50172"/>
    </source>
</evidence>
<keyword evidence="4" id="KW-0227">DNA damage</keyword>
<evidence type="ECO:0000256" key="9">
    <source>
        <dbReference type="SAM" id="Phobius"/>
    </source>
</evidence>
<dbReference type="STRING" id="9009.A0A226MJ00"/>
<proteinExistence type="predicted"/>
<feature type="transmembrane region" description="Helical" evidence="9">
    <location>
        <begin position="195"/>
        <end position="216"/>
    </location>
</feature>
<name>A0A226MJ00_CALSU</name>
<evidence type="ECO:0000256" key="5">
    <source>
        <dbReference type="ARBA" id="ARBA00022771"/>
    </source>
</evidence>
<dbReference type="PANTHER" id="PTHR13763:SF0">
    <property type="entry name" value="BREAST CANCER TYPE 1 SUSCEPTIBILITY PROTEIN"/>
    <property type="match status" value="1"/>
</dbReference>